<dbReference type="InterPro" id="IPR027417">
    <property type="entry name" value="P-loop_NTPase"/>
</dbReference>
<gene>
    <name evidence="1" type="ORF">JF535_01240</name>
</gene>
<name>A0ABS3E2M0_9GAMM</name>
<organism evidence="1 2">
    <name type="scientific">Microbulbifer salipaludis</name>
    <dbReference type="NCBI Taxonomy" id="187980"/>
    <lineage>
        <taxon>Bacteria</taxon>
        <taxon>Pseudomonadati</taxon>
        <taxon>Pseudomonadota</taxon>
        <taxon>Gammaproteobacteria</taxon>
        <taxon>Cellvibrionales</taxon>
        <taxon>Microbulbiferaceae</taxon>
        <taxon>Microbulbifer</taxon>
    </lineage>
</organism>
<evidence type="ECO:0000313" key="2">
    <source>
        <dbReference type="Proteomes" id="UP000664293"/>
    </source>
</evidence>
<dbReference type="RefSeq" id="WP_206998153.1">
    <property type="nucleotide sequence ID" value="NZ_JAEKJR010000001.1"/>
</dbReference>
<comment type="caution">
    <text evidence="1">The sequence shown here is derived from an EMBL/GenBank/DDBJ whole genome shotgun (WGS) entry which is preliminary data.</text>
</comment>
<proteinExistence type="predicted"/>
<protein>
    <recommendedName>
        <fullName evidence="3">Sulfotransferase domain-containing protein</fullName>
    </recommendedName>
</protein>
<dbReference type="SUPFAM" id="SSF52540">
    <property type="entry name" value="P-loop containing nucleoside triphosphate hydrolases"/>
    <property type="match status" value="1"/>
</dbReference>
<reference evidence="1 2" key="1">
    <citation type="submission" date="2020-12" db="EMBL/GenBank/DDBJ databases">
        <title>Oil enriched cultivation method for isolating marine PHA-producing bacteria.</title>
        <authorList>
            <person name="Zheng W."/>
            <person name="Yu S."/>
            <person name="Huang Y."/>
        </authorList>
    </citation>
    <scope>NUCLEOTIDE SEQUENCE [LARGE SCALE GENOMIC DNA]</scope>
    <source>
        <strain evidence="1 2">SN0-2</strain>
    </source>
</reference>
<dbReference type="Proteomes" id="UP000664293">
    <property type="component" value="Unassembled WGS sequence"/>
</dbReference>
<dbReference type="EMBL" id="JAEKJR010000001">
    <property type="protein sequence ID" value="MBN8429463.1"/>
    <property type="molecule type" value="Genomic_DNA"/>
</dbReference>
<evidence type="ECO:0008006" key="3">
    <source>
        <dbReference type="Google" id="ProtNLM"/>
    </source>
</evidence>
<sequence>MFRDIVNFLGKNLIPFNNPRVVCPPGPLPTASGKPIIVASIMRSGTHIAIDMLLNNFPSIANSPLYLDADQFFRSKNNREKYLQGNLEIGHCVVKTHYPQLFPEEKNAIFKDLISKSHVILLHRPVDQTYRSLSAWVETQDFEAYKESVSEFYEFWHAAAPDRLDVSFEDLTDPIGFLKLISMVEEKTGLERRSRTKYPVNPKNTWVMIVTKIATRWFGINAPTINTGIRSGMSGK</sequence>
<accession>A0ABS3E2M0</accession>
<evidence type="ECO:0000313" key="1">
    <source>
        <dbReference type="EMBL" id="MBN8429463.1"/>
    </source>
</evidence>
<keyword evidence="2" id="KW-1185">Reference proteome</keyword>